<feature type="domain" description="CUB" evidence="4">
    <location>
        <begin position="150"/>
        <end position="269"/>
    </location>
</feature>
<reference evidence="5 6" key="1">
    <citation type="journal article" date="2014" name="Nat. Commun.">
        <title>Molecular traces of alternative social organization in a termite genome.</title>
        <authorList>
            <person name="Terrapon N."/>
            <person name="Li C."/>
            <person name="Robertson H.M."/>
            <person name="Ji L."/>
            <person name="Meng X."/>
            <person name="Booth W."/>
            <person name="Chen Z."/>
            <person name="Childers C.P."/>
            <person name="Glastad K.M."/>
            <person name="Gokhale K."/>
            <person name="Gowin J."/>
            <person name="Gronenberg W."/>
            <person name="Hermansen R.A."/>
            <person name="Hu H."/>
            <person name="Hunt B.G."/>
            <person name="Huylmans A.K."/>
            <person name="Khalil S.M."/>
            <person name="Mitchell R.D."/>
            <person name="Munoz-Torres M.C."/>
            <person name="Mustard J.A."/>
            <person name="Pan H."/>
            <person name="Reese J.T."/>
            <person name="Scharf M.E."/>
            <person name="Sun F."/>
            <person name="Vogel H."/>
            <person name="Xiao J."/>
            <person name="Yang W."/>
            <person name="Yang Z."/>
            <person name="Yang Z."/>
            <person name="Zhou J."/>
            <person name="Zhu J."/>
            <person name="Brent C.S."/>
            <person name="Elsik C.G."/>
            <person name="Goodisman M.A."/>
            <person name="Liberles D.A."/>
            <person name="Roe R.M."/>
            <person name="Vargo E.L."/>
            <person name="Vilcinskas A."/>
            <person name="Wang J."/>
            <person name="Bornberg-Bauer E."/>
            <person name="Korb J."/>
            <person name="Zhang G."/>
            <person name="Liebig J."/>
        </authorList>
    </citation>
    <scope>NUCLEOTIDE SEQUENCE [LARGE SCALE GENOMIC DNA]</scope>
    <source>
        <tissue evidence="5">Whole organism</tissue>
    </source>
</reference>
<dbReference type="Gene3D" id="4.10.400.10">
    <property type="entry name" value="Low-density Lipoprotein Receptor"/>
    <property type="match status" value="1"/>
</dbReference>
<dbReference type="SMART" id="SM00192">
    <property type="entry name" value="LDLa"/>
    <property type="match status" value="1"/>
</dbReference>
<keyword evidence="3" id="KW-1133">Transmembrane helix</keyword>
<feature type="domain" description="CUB" evidence="4">
    <location>
        <begin position="8"/>
        <end position="134"/>
    </location>
</feature>
<keyword evidence="3" id="KW-0472">Membrane</keyword>
<evidence type="ECO:0000313" key="6">
    <source>
        <dbReference type="Proteomes" id="UP000027135"/>
    </source>
</evidence>
<dbReference type="PANTHER" id="PTHR47537">
    <property type="entry name" value="CUBILIN"/>
    <property type="match status" value="1"/>
</dbReference>
<protein>
    <submittedName>
        <fullName evidence="5">Cubilin</fullName>
    </submittedName>
</protein>
<dbReference type="EMBL" id="KK852517">
    <property type="protein sequence ID" value="KDR22176.1"/>
    <property type="molecule type" value="Genomic_DNA"/>
</dbReference>
<dbReference type="InterPro" id="IPR053207">
    <property type="entry name" value="Non-NMDA_GluR_Accessory"/>
</dbReference>
<dbReference type="Gene3D" id="2.60.120.290">
    <property type="entry name" value="Spermadhesin, CUB domain"/>
    <property type="match status" value="5"/>
</dbReference>
<comment type="caution">
    <text evidence="2">Lacks conserved residue(s) required for the propagation of feature annotation.</text>
</comment>
<dbReference type="FunFam" id="2.60.120.290:FF:000005">
    <property type="entry name" value="Procollagen C-endopeptidase enhancer 1"/>
    <property type="match status" value="1"/>
</dbReference>
<dbReference type="OMA" id="PDCSREY"/>
<feature type="transmembrane region" description="Helical" evidence="3">
    <location>
        <begin position="745"/>
        <end position="766"/>
    </location>
</feature>
<evidence type="ECO:0000259" key="4">
    <source>
        <dbReference type="PROSITE" id="PS01180"/>
    </source>
</evidence>
<evidence type="ECO:0000256" key="3">
    <source>
        <dbReference type="SAM" id="Phobius"/>
    </source>
</evidence>
<feature type="domain" description="CUB" evidence="4">
    <location>
        <begin position="434"/>
        <end position="563"/>
    </location>
</feature>
<evidence type="ECO:0000256" key="2">
    <source>
        <dbReference type="PROSITE-ProRule" id="PRU00059"/>
    </source>
</evidence>
<keyword evidence="3" id="KW-0812">Transmembrane</keyword>
<keyword evidence="6" id="KW-1185">Reference proteome</keyword>
<dbReference type="InterPro" id="IPR036055">
    <property type="entry name" value="LDL_receptor-like_sf"/>
</dbReference>
<dbReference type="Pfam" id="PF00431">
    <property type="entry name" value="CUB"/>
    <property type="match status" value="5"/>
</dbReference>
<dbReference type="AlphaFoldDB" id="A0A067REA5"/>
<dbReference type="InParanoid" id="A0A067REA5"/>
<gene>
    <name evidence="5" type="ORF">L798_02664</name>
</gene>
<dbReference type="PANTHER" id="PTHR47537:SF6">
    <property type="entry name" value="CUB DOMAIN-CONTAINING PROTEIN"/>
    <property type="match status" value="1"/>
</dbReference>
<dbReference type="STRING" id="136037.A0A067REA5"/>
<evidence type="ECO:0000313" key="5">
    <source>
        <dbReference type="EMBL" id="KDR22176.1"/>
    </source>
</evidence>
<dbReference type="CDD" id="cd00041">
    <property type="entry name" value="CUB"/>
    <property type="match status" value="5"/>
</dbReference>
<dbReference type="InterPro" id="IPR002172">
    <property type="entry name" value="LDrepeatLR_classA_rpt"/>
</dbReference>
<dbReference type="SUPFAM" id="SSF49854">
    <property type="entry name" value="Spermadhesin, CUB domain"/>
    <property type="match status" value="5"/>
</dbReference>
<dbReference type="Proteomes" id="UP000027135">
    <property type="component" value="Unassembled WGS sequence"/>
</dbReference>
<feature type="domain" description="CUB" evidence="4">
    <location>
        <begin position="572"/>
        <end position="695"/>
    </location>
</feature>
<evidence type="ECO:0000256" key="1">
    <source>
        <dbReference type="ARBA" id="ARBA00023157"/>
    </source>
</evidence>
<dbReference type="InterPro" id="IPR035914">
    <property type="entry name" value="Sperma_CUB_dom_sf"/>
</dbReference>
<name>A0A067REA5_ZOONE</name>
<feature type="domain" description="CUB" evidence="4">
    <location>
        <begin position="291"/>
        <end position="419"/>
    </location>
</feature>
<dbReference type="InterPro" id="IPR000859">
    <property type="entry name" value="CUB_dom"/>
</dbReference>
<dbReference type="PROSITE" id="PS01180">
    <property type="entry name" value="CUB"/>
    <property type="match status" value="5"/>
</dbReference>
<dbReference type="GO" id="GO:0005886">
    <property type="term" value="C:plasma membrane"/>
    <property type="evidence" value="ECO:0007669"/>
    <property type="project" value="TreeGrafter"/>
</dbReference>
<dbReference type="FunCoup" id="A0A067REA5">
    <property type="interactions" value="145"/>
</dbReference>
<dbReference type="SMART" id="SM00042">
    <property type="entry name" value="CUB"/>
    <property type="match status" value="5"/>
</dbReference>
<organism evidence="5 6">
    <name type="scientific">Zootermopsis nevadensis</name>
    <name type="common">Dampwood termite</name>
    <dbReference type="NCBI Taxonomy" id="136037"/>
    <lineage>
        <taxon>Eukaryota</taxon>
        <taxon>Metazoa</taxon>
        <taxon>Ecdysozoa</taxon>
        <taxon>Arthropoda</taxon>
        <taxon>Hexapoda</taxon>
        <taxon>Insecta</taxon>
        <taxon>Pterygota</taxon>
        <taxon>Neoptera</taxon>
        <taxon>Polyneoptera</taxon>
        <taxon>Dictyoptera</taxon>
        <taxon>Blattodea</taxon>
        <taxon>Blattoidea</taxon>
        <taxon>Termitoidae</taxon>
        <taxon>Termopsidae</taxon>
        <taxon>Zootermopsis</taxon>
    </lineage>
</organism>
<sequence length="817" mass="91325">MSLVLTECDRTFVSRPGGPQNGTFTAPSFINPAGHSRQCIYTFVAGQRQRVELVFTSFNLRGTPPECIHEYMDVYSEVQQPDASELVNSPFGGRYCGPIPPRRRISLYRALALGFYTDKNTSYPELFSGIYVFINDSTYEIGTPVPNTPCSFTVHAASKKQGMIVSPTYPGAYPKDLSCTYQFLGLAGQRIRIEFRDFDLFFGGPHCPFDYVKVYDGADNESAVIGTYCGQQRNLVLYSSESSLLVTFVTLQRTANTQNRGFKGIFEFSESFVKLDFIVKNDGEHIRGSECDQKILSKKESSGTVYSPNWPFPYIPKIVCRYFVYGMQDSQHLERVRLVFGLLDISKGNPKEGTDCPDGYLKIYLKGQETTDSYDKFDHEMCGEKKQPFVVVSDGPRLVMVFSSGELQGRGFKANYTFETEYRIPGTAAPDGTCNFTYRSGSRKKGEFNSPRYPSNYPSETNCTYLFVPTPNEQVTLVFDHFKVRADNVNSTVGSYGVSICQEDWLEMYNTYKDGTEKLVGRYCGMTAPGPIESNRGASGVKIILHSDQEGVFSGFKAHYTFESVKSIFGDCGSNVSGAESGVISSPNFPQNYDGPERGLASKTCNWYIIVRPKHKILLNFEFFAVEGEPSARGCPAAVLRLWYTVDGPPLELCGEKQQTDKWQFLSEGNSMRISFISAEKSVGAQGFRAVWTEVSEGPYCEQFTCAKSSFCISMKLICNRLDNCGADDQSDEMNCSVEVPVDPFKLVGVALCVGGVLVLGLCLWCHRKHRHRRRQIARLRRNTVGSSRRQLSTSGSSRRQHVCDELGERFASVDSV</sequence>
<keyword evidence="1" id="KW-1015">Disulfide bond</keyword>
<proteinExistence type="predicted"/>
<accession>A0A067REA5</accession>
<dbReference type="eggNOG" id="KOG4292">
    <property type="taxonomic scope" value="Eukaryota"/>
</dbReference>